<keyword evidence="6" id="KW-0808">Transferase</keyword>
<comment type="catalytic activity">
    <reaction evidence="1 13">
        <text>[protein]-C-terminal S-[(2E,6E)-farnesyl]-L-cysteine + S-adenosyl-L-methionine = [protein]-C-terminal S-[(2E,6E)-farnesyl]-L-cysteine methyl ester + S-adenosyl-L-homocysteine</text>
        <dbReference type="Rhea" id="RHEA:21672"/>
        <dbReference type="Rhea" id="RHEA-COMP:12125"/>
        <dbReference type="Rhea" id="RHEA-COMP:12126"/>
        <dbReference type="ChEBI" id="CHEBI:57856"/>
        <dbReference type="ChEBI" id="CHEBI:59789"/>
        <dbReference type="ChEBI" id="CHEBI:90510"/>
        <dbReference type="ChEBI" id="CHEBI:90511"/>
        <dbReference type="EC" id="2.1.1.100"/>
    </reaction>
</comment>
<evidence type="ECO:0000313" key="15">
    <source>
        <dbReference type="RefSeq" id="XP_015518738.1"/>
    </source>
</evidence>
<dbReference type="Proteomes" id="UP000829291">
    <property type="component" value="Chromosome 4"/>
</dbReference>
<comment type="subcellular location">
    <subcellularLocation>
        <location evidence="13">Endoplasmic reticulum membrane</location>
        <topology evidence="13">Multi-pass membrane protein</topology>
    </subcellularLocation>
    <subcellularLocation>
        <location evidence="2">Membrane</location>
        <topology evidence="2">Multi-pass membrane protein</topology>
    </subcellularLocation>
</comment>
<gene>
    <name evidence="15" type="primary">LOC107223245</name>
</gene>
<dbReference type="OrthoDB" id="422086at2759"/>
<evidence type="ECO:0000256" key="1">
    <source>
        <dbReference type="ARBA" id="ARBA00001450"/>
    </source>
</evidence>
<evidence type="ECO:0000256" key="7">
    <source>
        <dbReference type="ARBA" id="ARBA00022691"/>
    </source>
</evidence>
<dbReference type="Pfam" id="PF04140">
    <property type="entry name" value="ICMT"/>
    <property type="match status" value="1"/>
</dbReference>
<evidence type="ECO:0000256" key="4">
    <source>
        <dbReference type="ARBA" id="ARBA00012151"/>
    </source>
</evidence>
<protein>
    <recommendedName>
        <fullName evidence="12 13">Protein-S-isoprenylcysteine O-methyltransferase</fullName>
        <ecNumber evidence="4 13">2.1.1.100</ecNumber>
    </recommendedName>
</protein>
<evidence type="ECO:0000256" key="8">
    <source>
        <dbReference type="ARBA" id="ARBA00022692"/>
    </source>
</evidence>
<dbReference type="KEGG" id="nlo:107223245"/>
<organism evidence="15">
    <name type="scientific">Neodiprion lecontei</name>
    <name type="common">Redheaded pine sawfly</name>
    <dbReference type="NCBI Taxonomy" id="441921"/>
    <lineage>
        <taxon>Eukaryota</taxon>
        <taxon>Metazoa</taxon>
        <taxon>Ecdysozoa</taxon>
        <taxon>Arthropoda</taxon>
        <taxon>Hexapoda</taxon>
        <taxon>Insecta</taxon>
        <taxon>Pterygota</taxon>
        <taxon>Neoptera</taxon>
        <taxon>Endopterygota</taxon>
        <taxon>Hymenoptera</taxon>
        <taxon>Tenthredinoidea</taxon>
        <taxon>Diprionidae</taxon>
        <taxon>Diprioninae</taxon>
        <taxon>Neodiprion</taxon>
    </lineage>
</organism>
<evidence type="ECO:0000313" key="14">
    <source>
        <dbReference type="Proteomes" id="UP000829291"/>
    </source>
</evidence>
<dbReference type="CTD" id="136030347"/>
<accession>A0A6J0BXA9</accession>
<evidence type="ECO:0000256" key="3">
    <source>
        <dbReference type="ARBA" id="ARBA00009140"/>
    </source>
</evidence>
<keyword evidence="10 13" id="KW-0472">Membrane</keyword>
<feature type="transmembrane region" description="Helical" evidence="13">
    <location>
        <begin position="158"/>
        <end position="175"/>
    </location>
</feature>
<dbReference type="AlphaFoldDB" id="A0A6J0BXA9"/>
<feature type="transmembrane region" description="Helical" evidence="13">
    <location>
        <begin position="42"/>
        <end position="60"/>
    </location>
</feature>
<dbReference type="EC" id="2.1.1.100" evidence="4 13"/>
<evidence type="ECO:0000256" key="6">
    <source>
        <dbReference type="ARBA" id="ARBA00022679"/>
    </source>
</evidence>
<dbReference type="PANTHER" id="PTHR12714">
    <property type="entry name" value="PROTEIN-S ISOPRENYLCYSTEINE O-METHYLTRANSFERASE"/>
    <property type="match status" value="1"/>
</dbReference>
<keyword evidence="13" id="KW-0256">Endoplasmic reticulum</keyword>
<feature type="transmembrane region" description="Helical" evidence="13">
    <location>
        <begin position="7"/>
        <end position="27"/>
    </location>
</feature>
<reference evidence="15" key="1">
    <citation type="submission" date="2025-08" db="UniProtKB">
        <authorList>
            <consortium name="RefSeq"/>
        </authorList>
    </citation>
    <scope>IDENTIFICATION</scope>
    <source>
        <tissue evidence="15">Thorax and Abdomen</tissue>
    </source>
</reference>
<dbReference type="GO" id="GO:0004671">
    <property type="term" value="F:protein C-terminal S-isoprenylcysteine carboxyl O-methyltransferase activity"/>
    <property type="evidence" value="ECO:0007669"/>
    <property type="project" value="UniProtKB-EC"/>
</dbReference>
<evidence type="ECO:0000256" key="9">
    <source>
        <dbReference type="ARBA" id="ARBA00022989"/>
    </source>
</evidence>
<dbReference type="FunCoup" id="A0A6J0BXA9">
    <property type="interactions" value="690"/>
</dbReference>
<evidence type="ECO:0000256" key="5">
    <source>
        <dbReference type="ARBA" id="ARBA00022603"/>
    </source>
</evidence>
<dbReference type="Gene3D" id="1.20.120.1630">
    <property type="match status" value="1"/>
</dbReference>
<dbReference type="InterPro" id="IPR025770">
    <property type="entry name" value="PPMT_MeTrfase"/>
</dbReference>
<dbReference type="InterPro" id="IPR007269">
    <property type="entry name" value="ICMT_MeTrfase"/>
</dbReference>
<keyword evidence="8 13" id="KW-0812">Transmembrane</keyword>
<dbReference type="PANTHER" id="PTHR12714:SF9">
    <property type="entry name" value="PROTEIN-S-ISOPRENYLCYSTEINE O-METHYLTRANSFERASE"/>
    <property type="match status" value="1"/>
</dbReference>
<dbReference type="PROSITE" id="PS51564">
    <property type="entry name" value="SAM_ICMT"/>
    <property type="match status" value="1"/>
</dbReference>
<keyword evidence="7 13" id="KW-0949">S-adenosyl-L-methionine</keyword>
<keyword evidence="9 13" id="KW-1133">Transmembrane helix</keyword>
<name>A0A6J0BXA9_NEOLC</name>
<evidence type="ECO:0000256" key="12">
    <source>
        <dbReference type="ARBA" id="ARBA00023656"/>
    </source>
</evidence>
<dbReference type="GO" id="GO:0005789">
    <property type="term" value="C:endoplasmic reticulum membrane"/>
    <property type="evidence" value="ECO:0007669"/>
    <property type="project" value="UniProtKB-SubCell"/>
</dbReference>
<keyword evidence="5 13" id="KW-0489">Methyltransferase</keyword>
<dbReference type="GeneID" id="107223245"/>
<evidence type="ECO:0000256" key="11">
    <source>
        <dbReference type="ARBA" id="ARBA00023572"/>
    </source>
</evidence>
<feature type="transmembrane region" description="Helical" evidence="13">
    <location>
        <begin position="67"/>
        <end position="86"/>
    </location>
</feature>
<proteinExistence type="inferred from homology"/>
<dbReference type="RefSeq" id="XP_015518738.1">
    <property type="nucleotide sequence ID" value="XM_015663252.2"/>
</dbReference>
<evidence type="ECO:0000256" key="13">
    <source>
        <dbReference type="RuleBase" id="RU362022"/>
    </source>
</evidence>
<keyword evidence="14" id="KW-1185">Reference proteome</keyword>
<comment type="similarity">
    <text evidence="3 13">Belongs to the class VI-like SAM-binding methyltransferase superfamily. Isoprenylcysteine carboxyl methyltransferase family.</text>
</comment>
<evidence type="ECO:0000256" key="2">
    <source>
        <dbReference type="ARBA" id="ARBA00004141"/>
    </source>
</evidence>
<comment type="function">
    <text evidence="11">Catalyzes the post-translational methylation of isoprenylated C-terminal cysteine residues.</text>
</comment>
<sequence>MLCYEGKISVFTFLTGVIFALLPKFLFRLQFETYSLYFQNVWLTYVVLYILLNFLIIIAFRGFIYQVAVRATSLGYAFGIGILIYLTAPSSWQMFGIYTSVMATFHYSEFLAITWTNPSALSLDSFMLNHSVEYGIAAFVCWMEFIIERYFFPEMKEPHFVSWIGLTFCVCGEILRKLAMFTARKNFNHIIQSTKADGHQLVTHGVYSFSRHPSYVGWFYWSIGTQLILQNPFCAVCYTLISWRFFQQRVLLEEMTLINFFGQDYVDYQKQVGTGLPLISGYKFDL</sequence>
<dbReference type="InParanoid" id="A0A6J0BXA9"/>
<evidence type="ECO:0000256" key="10">
    <source>
        <dbReference type="ARBA" id="ARBA00023136"/>
    </source>
</evidence>
<dbReference type="GO" id="GO:0032259">
    <property type="term" value="P:methylation"/>
    <property type="evidence" value="ECO:0007669"/>
    <property type="project" value="UniProtKB-KW"/>
</dbReference>